<evidence type="ECO:0000256" key="4">
    <source>
        <dbReference type="SAM" id="MobiDB-lite"/>
    </source>
</evidence>
<dbReference type="SMART" id="SM00034">
    <property type="entry name" value="CLECT"/>
    <property type="match status" value="3"/>
</dbReference>
<dbReference type="SUPFAM" id="SSF50978">
    <property type="entry name" value="WD40 repeat-like"/>
    <property type="match status" value="1"/>
</dbReference>
<feature type="compositionally biased region" description="Polar residues" evidence="4">
    <location>
        <begin position="145"/>
        <end position="154"/>
    </location>
</feature>
<evidence type="ECO:0000256" key="2">
    <source>
        <dbReference type="ARBA" id="ARBA00022737"/>
    </source>
</evidence>
<dbReference type="PROSITE" id="PS50082">
    <property type="entry name" value="WD_REPEATS_2"/>
    <property type="match status" value="1"/>
</dbReference>
<dbReference type="Pfam" id="PF12937">
    <property type="entry name" value="F-box-like"/>
    <property type="match status" value="1"/>
</dbReference>
<dbReference type="CDD" id="cd09917">
    <property type="entry name" value="F-box_SF"/>
    <property type="match status" value="1"/>
</dbReference>
<keyword evidence="8" id="KW-1185">Reference proteome</keyword>
<dbReference type="Gene3D" id="2.130.10.10">
    <property type="entry name" value="YVTN repeat-like/Quinoprotein amine dehydrogenase"/>
    <property type="match status" value="1"/>
</dbReference>
<dbReference type="InterPro" id="IPR015943">
    <property type="entry name" value="WD40/YVTN_repeat-like_dom_sf"/>
</dbReference>
<dbReference type="EMBL" id="CP126209">
    <property type="protein sequence ID" value="WIA11170.1"/>
    <property type="molecule type" value="Genomic_DNA"/>
</dbReference>
<dbReference type="PROSITE" id="PS50181">
    <property type="entry name" value="FBOX"/>
    <property type="match status" value="1"/>
</dbReference>
<organism evidence="7 8">
    <name type="scientific">Tetradesmus obliquus</name>
    <name type="common">Green alga</name>
    <name type="synonym">Acutodesmus obliquus</name>
    <dbReference type="NCBI Taxonomy" id="3088"/>
    <lineage>
        <taxon>Eukaryota</taxon>
        <taxon>Viridiplantae</taxon>
        <taxon>Chlorophyta</taxon>
        <taxon>core chlorophytes</taxon>
        <taxon>Chlorophyceae</taxon>
        <taxon>CS clade</taxon>
        <taxon>Sphaeropleales</taxon>
        <taxon>Scenedesmaceae</taxon>
        <taxon>Tetradesmus</taxon>
    </lineage>
</organism>
<proteinExistence type="predicted"/>
<dbReference type="InterPro" id="IPR001680">
    <property type="entry name" value="WD40_rpt"/>
</dbReference>
<dbReference type="InterPro" id="IPR001304">
    <property type="entry name" value="C-type_lectin-like"/>
</dbReference>
<feature type="compositionally biased region" description="Low complexity" evidence="4">
    <location>
        <begin position="166"/>
        <end position="176"/>
    </location>
</feature>
<evidence type="ECO:0000259" key="5">
    <source>
        <dbReference type="PROSITE" id="PS50041"/>
    </source>
</evidence>
<reference evidence="7 8" key="1">
    <citation type="submission" date="2023-05" db="EMBL/GenBank/DDBJ databases">
        <title>A 100% complete, gapless, phased diploid assembly of the Scenedesmus obliquus UTEX 3031 genome.</title>
        <authorList>
            <person name="Biondi T.C."/>
            <person name="Hanschen E.R."/>
            <person name="Kwon T."/>
            <person name="Eng W."/>
            <person name="Kruse C.P.S."/>
            <person name="Koehler S.I."/>
            <person name="Kunde Y."/>
            <person name="Gleasner C.D."/>
            <person name="You Mak K.T."/>
            <person name="Polle J."/>
            <person name="Hovde B.T."/>
            <person name="Starkenburg S.R."/>
        </authorList>
    </citation>
    <scope>NUCLEOTIDE SEQUENCE [LARGE SCALE GENOMIC DNA]</scope>
    <source>
        <strain evidence="7 8">DOE0152z</strain>
    </source>
</reference>
<keyword evidence="2" id="KW-0677">Repeat</keyword>
<feature type="region of interest" description="Disordered" evidence="4">
    <location>
        <begin position="70"/>
        <end position="91"/>
    </location>
</feature>
<dbReference type="Proteomes" id="UP001244341">
    <property type="component" value="Chromosome 2b"/>
</dbReference>
<evidence type="ECO:0000313" key="8">
    <source>
        <dbReference type="Proteomes" id="UP001244341"/>
    </source>
</evidence>
<dbReference type="PANTHER" id="PTHR44019:SF8">
    <property type="entry name" value="POC1 CENTRIOLAR PROTEIN HOMOLOG"/>
    <property type="match status" value="1"/>
</dbReference>
<dbReference type="SMART" id="SM00320">
    <property type="entry name" value="WD40"/>
    <property type="match status" value="4"/>
</dbReference>
<evidence type="ECO:0000259" key="6">
    <source>
        <dbReference type="PROSITE" id="PS50181"/>
    </source>
</evidence>
<feature type="compositionally biased region" description="Low complexity" evidence="4">
    <location>
        <begin position="122"/>
        <end position="142"/>
    </location>
</feature>
<dbReference type="PANTHER" id="PTHR44019">
    <property type="entry name" value="WD REPEAT-CONTAINING PROTEIN 55"/>
    <property type="match status" value="1"/>
</dbReference>
<dbReference type="SUPFAM" id="SSF57184">
    <property type="entry name" value="Growth factor receptor domain"/>
    <property type="match status" value="1"/>
</dbReference>
<dbReference type="InterPro" id="IPR050505">
    <property type="entry name" value="WDR55/POC1"/>
</dbReference>
<dbReference type="PROSITE" id="PS50294">
    <property type="entry name" value="WD_REPEATS_REGION"/>
    <property type="match status" value="1"/>
</dbReference>
<dbReference type="InterPro" id="IPR016186">
    <property type="entry name" value="C-type_lectin-like/link_sf"/>
</dbReference>
<evidence type="ECO:0000313" key="7">
    <source>
        <dbReference type="EMBL" id="WIA11170.1"/>
    </source>
</evidence>
<dbReference type="InterPro" id="IPR036322">
    <property type="entry name" value="WD40_repeat_dom_sf"/>
</dbReference>
<feature type="non-terminal residue" evidence="7">
    <location>
        <position position="1"/>
    </location>
</feature>
<dbReference type="SUPFAM" id="SSF81383">
    <property type="entry name" value="F-box domain"/>
    <property type="match status" value="1"/>
</dbReference>
<dbReference type="InterPro" id="IPR001810">
    <property type="entry name" value="F-box_dom"/>
</dbReference>
<feature type="region of interest" description="Disordered" evidence="4">
    <location>
        <begin position="799"/>
        <end position="819"/>
    </location>
</feature>
<feature type="domain" description="C-type lectin" evidence="5">
    <location>
        <begin position="1786"/>
        <end position="1902"/>
    </location>
</feature>
<name>A0ABY8TPX1_TETOB</name>
<dbReference type="SMART" id="SM00256">
    <property type="entry name" value="FBOX"/>
    <property type="match status" value="1"/>
</dbReference>
<feature type="compositionally biased region" description="Basic residues" evidence="4">
    <location>
        <begin position="807"/>
        <end position="819"/>
    </location>
</feature>
<gene>
    <name evidence="7" type="ORF">OEZ85_011303</name>
</gene>
<dbReference type="InterPro" id="IPR016187">
    <property type="entry name" value="CTDL_fold"/>
</dbReference>
<dbReference type="InterPro" id="IPR036047">
    <property type="entry name" value="F-box-like_dom_sf"/>
</dbReference>
<feature type="region of interest" description="Disordered" evidence="4">
    <location>
        <begin position="122"/>
        <end position="176"/>
    </location>
</feature>
<evidence type="ECO:0000256" key="3">
    <source>
        <dbReference type="PROSITE-ProRule" id="PRU00221"/>
    </source>
</evidence>
<dbReference type="SUPFAM" id="SSF56436">
    <property type="entry name" value="C-type lectin-like"/>
    <property type="match status" value="3"/>
</dbReference>
<protein>
    <recommendedName>
        <fullName evidence="9">F-box domain-containing protein</fullName>
    </recommendedName>
</protein>
<sequence>AGLLETREQAERKSGAEAWSMRLHSSLLELPFTDFLARYGEDVPFHRIVWFKQNGVIVWEAENLKMKLAGDGSGHHHHHHHSSSGIPQQLPPVPVLGSSFTGCSPPAGSFMARLAAGAAAAAPGTTPSSSAALPPRAGSLPLNADHSSGSSQHWKPQRHSGTDFTGSPSSWGGPGHWSAAAAARGGLCGTGGGSGAGSYHGHSPAGQSPLLVALELLQQQGSDAAAAAGGEGGEEAALADFSMLPEECWVDVLTRLGVKELCYCSRVSRTLRGLAARPFLWSTAYARLFGTAPPADWSAQTVKRLCRRSELRASRWVEADVELKSVGFPGTWCCQMDDAKVLSGDGCCVRLWSHDTGRRIATLRGHTGRVTAVAFDDDLIISGCSQGTVKLWSMDELKLSKTLRHHTDAVSATALLHGLPISAGKDGCVCVWDAAAPNSPLVVLEAGGPVHALQLQEEKGQLISATSSLSVWDMNTTQLLFNLSAPPGLSRLGSSSGSSSSLSTAGGAAPAAAGASGAAAAAAAGNADAAHVLMDAADADAADGVLLQDGWLLDEEEEEAATVAAAAGHGAGRGDGDKPLTCVSCHGNLVAAGRAGSVVLWDLRSQEAVGSISPSLLGKPSNAPCIGVQLDDWKLVTGWAGSSGASSSSGGSCWWRSTTDIAAAAAAAEAPAGHTLELYDIRAAASFSSCGGAGSSSSSSSGGMWGGEALMSLAVPNRVTCFQFHGQNLLVGQEGAECCLVSFQRPGSGTARAAAAWGYGGPSSSSAPYATCGSAGAACFGMSPGSHAQYGVDEAGNADEAGGGGRGKGKKKAAKVNGKKQTRYDNSTAACEPCSTGAYCPGGNSTAITCGPGFTHILVTASNEEQCVTLPGYGITSDSNGSVSAEACGPGFYSAGGHQLPCSSCPDGMTTLQPGPEVVSECVARPGFFYSSGQALPCAKGTYQDSAGYAAVCTACGTGLTTGGAASPSIINCSVAQPGHYLVVAGNATAPAQAAPCPLDTFSDADNTADSCQPCPAGLTTLAPGSNTAALCGPSAAQLHLVNFTVQGSPAKFLKSYADNGVAYLWPYINREWPAAHITGLSPVGSVADGDNYCVMLGGHLPSIHTPAQADHLSGVYRALWPWCALTINPFVLVGMPTSALPSQYELNLWSDYTALDYPGAGGHYNGGSKGGLDTSTTGQLVLHAWYQSVPVLAACAVNYTAAEVPSSEHAVMQGNRTWTLYTALADYGAAAAICSSQGLQLVSVHSAADNAALAALAVQHPMWSAGFAVNGTLLLGLSYNASTQAYAWQDGSSVDWWPAGTNLSAAAAGKDCVVVLAGPSAAQLHLVNFTVQGSPAKFLKSYADNGVAYLWPYINREWPAAHITGLSPVGSVADGDNYCVMLGGHLPSIHTPAQADHLSGVYRALWPWCALTINPFVLVGMPTSALPSQYELNLWSDYTALDYPGAGGHYNGGSKGGLDTSTTGQLVLHAWYQSVPVLAACAVNYTAAEVPSSEHAVMQGNRTWTLYTALADYGAAAAICSSQGLQLVSVHSAADNAALAALAVQHPMWSAGFAVNGTLLLGLSYNASTQAYAWQDGSSVDWWPAGTNLSAAAAGKDCVVVLAGPSAAQLHLVTFTVQGSPAKFLKSYADNGVAYLWPYINREWPAAHITGLSPVGSVADGDNYCVMLGGHLPSIHTPAQADHLSGVYRALWPWCALTINPFVLVGMPTSALPSQYELNLWSDYTALDYPGAGGHYNGGSKGGLDTSTTGQLVLHAWYQSVPVLAACAVNYTAAEVPSSEHAVMQGNRTWTLYTALADYGAAAAICGSQGLQLVSVHSAADNAALAALAARQPKWSAGFAVNGTLLLGLRYNASIQAYAWQDGGRGDWSPFGSKGMPTPPEGKDRVAILGDGWWQPISCTRLPGSFACQSGDYGLLARDYPQVKLGVSNSTASWAQLGLPDQNMSGNETSSADSLNGSVMSNTTYNSSSLQECFFGMCGAISQYNITWSNETHFILNDNVNGSSISSFSTVDEFLMEYPACFSDADGVTVARRLLSANHPAAICQSALGKSNLTEWLRSEVHGAGAGNATGVCSAGHGADNTCATNGIRLPLYGGTAVFYPRVVPAADGGAYLEVWGHADMADMDPMLSQGRLGPGGWMRSAVKFISQVPGGVC</sequence>
<accession>A0ABY8TPX1</accession>
<dbReference type="InterPro" id="IPR009030">
    <property type="entry name" value="Growth_fac_rcpt_cys_sf"/>
</dbReference>
<dbReference type="Gene3D" id="3.10.100.10">
    <property type="entry name" value="Mannose-Binding Protein A, subunit A"/>
    <property type="match status" value="3"/>
</dbReference>
<dbReference type="CDD" id="cd00185">
    <property type="entry name" value="TNFRSF"/>
    <property type="match status" value="1"/>
</dbReference>
<dbReference type="Gene3D" id="1.20.1280.50">
    <property type="match status" value="1"/>
</dbReference>
<dbReference type="PROSITE" id="PS50041">
    <property type="entry name" value="C_TYPE_LECTIN_2"/>
    <property type="match status" value="1"/>
</dbReference>
<evidence type="ECO:0008006" key="9">
    <source>
        <dbReference type="Google" id="ProtNLM"/>
    </source>
</evidence>
<keyword evidence="1 3" id="KW-0853">WD repeat</keyword>
<dbReference type="Gene3D" id="2.10.50.10">
    <property type="entry name" value="Tumor Necrosis Factor Receptor, subunit A, domain 2"/>
    <property type="match status" value="2"/>
</dbReference>
<dbReference type="Pfam" id="PF00400">
    <property type="entry name" value="WD40"/>
    <property type="match status" value="1"/>
</dbReference>
<feature type="domain" description="F-box" evidence="6">
    <location>
        <begin position="238"/>
        <end position="288"/>
    </location>
</feature>
<feature type="repeat" description="WD" evidence="3">
    <location>
        <begin position="363"/>
        <end position="402"/>
    </location>
</feature>
<evidence type="ECO:0000256" key="1">
    <source>
        <dbReference type="ARBA" id="ARBA00022574"/>
    </source>
</evidence>
<dbReference type="SMART" id="SM01411">
    <property type="entry name" value="Ephrin_rec_like"/>
    <property type="match status" value="4"/>
</dbReference>